<evidence type="ECO:0000256" key="1">
    <source>
        <dbReference type="ARBA" id="ARBA00004127"/>
    </source>
</evidence>
<dbReference type="Pfam" id="PF04191">
    <property type="entry name" value="PEMT"/>
    <property type="match status" value="1"/>
</dbReference>
<keyword evidence="7" id="KW-1185">Reference proteome</keyword>
<sequence length="174" mass="18931">MRPQAPNRWPWPPLITGGAVLVALITARLWTPPALFPGAFAAGGLLVGLALGLDLWAMLEMRRRRANILPHRAATALVTTGPFAWSRNPIYLANGLLLLGLGGLFDNAWFFVAAPVAAFATDRLAIRREERHLAALFGAAWSVYVGRVRRWLGWSAPGLPPWGDPVSMLVHGRA</sequence>
<evidence type="ECO:0000256" key="4">
    <source>
        <dbReference type="ARBA" id="ARBA00023136"/>
    </source>
</evidence>
<accession>A0ABY4SKC7</accession>
<dbReference type="Proteomes" id="UP001055429">
    <property type="component" value="Chromosome"/>
</dbReference>
<gene>
    <name evidence="6" type="ORF">M8231_09700</name>
</gene>
<organism evidence="6 7">
    <name type="scientific">Brevundimonas albigilva</name>
    <dbReference type="NCBI Taxonomy" id="1312364"/>
    <lineage>
        <taxon>Bacteria</taxon>
        <taxon>Pseudomonadati</taxon>
        <taxon>Pseudomonadota</taxon>
        <taxon>Alphaproteobacteria</taxon>
        <taxon>Caulobacterales</taxon>
        <taxon>Caulobacteraceae</taxon>
        <taxon>Brevundimonas</taxon>
    </lineage>
</organism>
<feature type="transmembrane region" description="Helical" evidence="5">
    <location>
        <begin position="97"/>
        <end position="121"/>
    </location>
</feature>
<evidence type="ECO:0000313" key="7">
    <source>
        <dbReference type="Proteomes" id="UP001055429"/>
    </source>
</evidence>
<keyword evidence="3 5" id="KW-1133">Transmembrane helix</keyword>
<keyword evidence="4 5" id="KW-0472">Membrane</keyword>
<evidence type="ECO:0000313" key="6">
    <source>
        <dbReference type="EMBL" id="URI14101.1"/>
    </source>
</evidence>
<dbReference type="Gene3D" id="1.20.120.1630">
    <property type="match status" value="1"/>
</dbReference>
<protein>
    <submittedName>
        <fullName evidence="6">Isoprenylcysteine carboxylmethyltransferase family protein</fullName>
    </submittedName>
</protein>
<keyword evidence="2 5" id="KW-0812">Transmembrane</keyword>
<name>A0ABY4SKC7_9CAUL</name>
<dbReference type="InterPro" id="IPR007318">
    <property type="entry name" value="Phopholipid_MeTrfase"/>
</dbReference>
<dbReference type="EMBL" id="CP097649">
    <property type="protein sequence ID" value="URI14101.1"/>
    <property type="molecule type" value="Genomic_DNA"/>
</dbReference>
<reference evidence="6" key="1">
    <citation type="submission" date="2022-05" db="EMBL/GenBank/DDBJ databases">
        <title>Brevundimonas albigilva TT17 genome sequence.</title>
        <authorList>
            <person name="Lee K."/>
            <person name="Son H."/>
        </authorList>
    </citation>
    <scope>NUCLEOTIDE SEQUENCE</scope>
    <source>
        <strain evidence="6">TT17</strain>
    </source>
</reference>
<feature type="transmembrane region" description="Helical" evidence="5">
    <location>
        <begin position="12"/>
        <end position="30"/>
    </location>
</feature>
<evidence type="ECO:0000256" key="5">
    <source>
        <dbReference type="SAM" id="Phobius"/>
    </source>
</evidence>
<dbReference type="RefSeq" id="WP_250201363.1">
    <property type="nucleotide sequence ID" value="NZ_CP097649.1"/>
</dbReference>
<evidence type="ECO:0000256" key="3">
    <source>
        <dbReference type="ARBA" id="ARBA00022989"/>
    </source>
</evidence>
<evidence type="ECO:0000256" key="2">
    <source>
        <dbReference type="ARBA" id="ARBA00022692"/>
    </source>
</evidence>
<proteinExistence type="predicted"/>
<comment type="subcellular location">
    <subcellularLocation>
        <location evidence="1">Endomembrane system</location>
        <topology evidence="1">Multi-pass membrane protein</topology>
    </subcellularLocation>
</comment>
<feature type="transmembrane region" description="Helical" evidence="5">
    <location>
        <begin position="36"/>
        <end position="57"/>
    </location>
</feature>